<dbReference type="PANTHER" id="PTHR33387">
    <property type="entry name" value="RMLC-LIKE JELLY ROLL FOLD PROTEIN"/>
    <property type="match status" value="1"/>
</dbReference>
<protein>
    <recommendedName>
        <fullName evidence="1">DUF985 domain-containing protein</fullName>
    </recommendedName>
</protein>
<gene>
    <name evidence="2" type="ORF">A9Q84_10335</name>
</gene>
<dbReference type="EMBL" id="MAAO01000006">
    <property type="protein sequence ID" value="OUR96730.1"/>
    <property type="molecule type" value="Genomic_DNA"/>
</dbReference>
<evidence type="ECO:0000313" key="2">
    <source>
        <dbReference type="EMBL" id="OUR96730.1"/>
    </source>
</evidence>
<evidence type="ECO:0000313" key="3">
    <source>
        <dbReference type="Proteomes" id="UP000196531"/>
    </source>
</evidence>
<proteinExistence type="predicted"/>
<dbReference type="InterPro" id="IPR039935">
    <property type="entry name" value="YML079W-like"/>
</dbReference>
<dbReference type="InterPro" id="IPR011051">
    <property type="entry name" value="RmlC_Cupin_sf"/>
</dbReference>
<evidence type="ECO:0000259" key="1">
    <source>
        <dbReference type="Pfam" id="PF06172"/>
    </source>
</evidence>
<reference evidence="3" key="1">
    <citation type="journal article" date="2017" name="Proc. Natl. Acad. Sci. U.S.A.">
        <title>Simulation of Deepwater Horizon oil plume reveals substrate specialization within a complex community of hydrocarbon-degraders.</title>
        <authorList>
            <person name="Hu P."/>
            <person name="Dubinsky E.A."/>
            <person name="Probst A.J."/>
            <person name="Wang J."/>
            <person name="Sieber C.M.K."/>
            <person name="Tom L.M."/>
            <person name="Gardinali P."/>
            <person name="Banfield J.F."/>
            <person name="Atlas R.M."/>
            <person name="Andersen G.L."/>
        </authorList>
    </citation>
    <scope>NUCLEOTIDE SEQUENCE [LARGE SCALE GENOMIC DNA]</scope>
</reference>
<accession>A0A1Y5FD04</accession>
<organism evidence="2 3">
    <name type="scientific">Halobacteriovorax marinus</name>
    <dbReference type="NCBI Taxonomy" id="97084"/>
    <lineage>
        <taxon>Bacteria</taxon>
        <taxon>Pseudomonadati</taxon>
        <taxon>Bdellovibrionota</taxon>
        <taxon>Bacteriovoracia</taxon>
        <taxon>Bacteriovoracales</taxon>
        <taxon>Halobacteriovoraceae</taxon>
        <taxon>Halobacteriovorax</taxon>
    </lineage>
</organism>
<dbReference type="AlphaFoldDB" id="A0A1Y5FD04"/>
<dbReference type="SUPFAM" id="SSF51182">
    <property type="entry name" value="RmlC-like cupins"/>
    <property type="match status" value="1"/>
</dbReference>
<comment type="caution">
    <text evidence="2">The sequence shown here is derived from an EMBL/GenBank/DDBJ whole genome shotgun (WGS) entry which is preliminary data.</text>
</comment>
<dbReference type="PANTHER" id="PTHR33387:SF3">
    <property type="entry name" value="DUF985 DOMAIN-CONTAINING PROTEIN"/>
    <property type="match status" value="1"/>
</dbReference>
<dbReference type="Pfam" id="PF06172">
    <property type="entry name" value="Cupin_5"/>
    <property type="match status" value="1"/>
</dbReference>
<name>A0A1Y5FD04_9BACT</name>
<feature type="domain" description="DUF985" evidence="1">
    <location>
        <begin position="4"/>
        <end position="137"/>
    </location>
</feature>
<dbReference type="Gene3D" id="2.60.120.10">
    <property type="entry name" value="Jelly Rolls"/>
    <property type="match status" value="1"/>
</dbReference>
<dbReference type="InterPro" id="IPR009327">
    <property type="entry name" value="Cupin_DUF985"/>
</dbReference>
<dbReference type="InterPro" id="IPR014710">
    <property type="entry name" value="RmlC-like_jellyroll"/>
</dbReference>
<dbReference type="CDD" id="cd06121">
    <property type="entry name" value="cupin_YML079wp"/>
    <property type="match status" value="1"/>
</dbReference>
<dbReference type="Proteomes" id="UP000196531">
    <property type="component" value="Unassembled WGS sequence"/>
</dbReference>
<sequence>MSKKIIEKFKMLSHPEGGYYAETYRSVDVTTTEFGERSLCTGIYFLLEALDVSHLHRIKSDEMWHFYDGDPLVIVEIDEAGKLISTILGRNLENGEVPQYVVKANRWFGSYPAKNSKFSFVGCTVSFGFDFADFEMAKRDELIAEFPAHREIITKLT</sequence>